<reference evidence="10 11" key="1">
    <citation type="submission" date="2017-07" db="EMBL/GenBank/DDBJ databases">
        <title>An improved, manually edited Actinidia chinensis var. chinensis (kiwifruit) genome highlights the challenges associated with draft genomes and gene prediction in plants.</title>
        <authorList>
            <person name="Pilkington S."/>
            <person name="Crowhurst R."/>
            <person name="Hilario E."/>
            <person name="Nardozza S."/>
            <person name="Fraser L."/>
            <person name="Peng Y."/>
            <person name="Gunaseelan K."/>
            <person name="Simpson R."/>
            <person name="Tahir J."/>
            <person name="Deroles S."/>
            <person name="Templeton K."/>
            <person name="Luo Z."/>
            <person name="Davy M."/>
            <person name="Cheng C."/>
            <person name="Mcneilage M."/>
            <person name="Scaglione D."/>
            <person name="Liu Y."/>
            <person name="Zhang Q."/>
            <person name="Datson P."/>
            <person name="De Silva N."/>
            <person name="Gardiner S."/>
            <person name="Bassett H."/>
            <person name="Chagne D."/>
            <person name="Mccallum J."/>
            <person name="Dzierzon H."/>
            <person name="Deng C."/>
            <person name="Wang Y.-Y."/>
            <person name="Barron N."/>
            <person name="Manako K."/>
            <person name="Bowen J."/>
            <person name="Foster T."/>
            <person name="Erridge Z."/>
            <person name="Tiffin H."/>
            <person name="Waite C."/>
            <person name="Davies K."/>
            <person name="Grierson E."/>
            <person name="Laing W."/>
            <person name="Kirk R."/>
            <person name="Chen X."/>
            <person name="Wood M."/>
            <person name="Montefiori M."/>
            <person name="Brummell D."/>
            <person name="Schwinn K."/>
            <person name="Catanach A."/>
            <person name="Fullerton C."/>
            <person name="Li D."/>
            <person name="Meiyalaghan S."/>
            <person name="Nieuwenhuizen N."/>
            <person name="Read N."/>
            <person name="Prakash R."/>
            <person name="Hunter D."/>
            <person name="Zhang H."/>
            <person name="Mckenzie M."/>
            <person name="Knabel M."/>
            <person name="Harris A."/>
            <person name="Allan A."/>
            <person name="Chen A."/>
            <person name="Janssen B."/>
            <person name="Plunkett B."/>
            <person name="Dwamena C."/>
            <person name="Voogd C."/>
            <person name="Leif D."/>
            <person name="Lafferty D."/>
            <person name="Souleyre E."/>
            <person name="Varkonyi-Gasic E."/>
            <person name="Gambi F."/>
            <person name="Hanley J."/>
            <person name="Yao J.-L."/>
            <person name="Cheung J."/>
            <person name="David K."/>
            <person name="Warren B."/>
            <person name="Marsh K."/>
            <person name="Snowden K."/>
            <person name="Lin-Wang K."/>
            <person name="Brian L."/>
            <person name="Martinez-Sanchez M."/>
            <person name="Wang M."/>
            <person name="Ileperuma N."/>
            <person name="Macnee N."/>
            <person name="Campin R."/>
            <person name="Mcatee P."/>
            <person name="Drummond R."/>
            <person name="Espley R."/>
            <person name="Ireland H."/>
            <person name="Wu R."/>
            <person name="Atkinson R."/>
            <person name="Karunairetnam S."/>
            <person name="Bulley S."/>
            <person name="Chunkath S."/>
            <person name="Hanley Z."/>
            <person name="Storey R."/>
            <person name="Thrimawithana A."/>
            <person name="Thomson S."/>
            <person name="David C."/>
            <person name="Testolin R."/>
        </authorList>
    </citation>
    <scope>NUCLEOTIDE SEQUENCE [LARGE SCALE GENOMIC DNA]</scope>
    <source>
        <strain evidence="11">cv. Red5</strain>
        <tissue evidence="10">Young leaf</tissue>
    </source>
</reference>
<feature type="domain" description="Strictosidine synthase conserved region" evidence="9">
    <location>
        <begin position="178"/>
        <end position="265"/>
    </location>
</feature>
<keyword evidence="6" id="KW-0325">Glycoprotein</keyword>
<evidence type="ECO:0000256" key="3">
    <source>
        <dbReference type="ARBA" id="ARBA00022553"/>
    </source>
</evidence>
<protein>
    <submittedName>
        <fullName evidence="10">Protein STRICTOSIDINE SYNTHASE-LIKE 5 like</fullName>
    </submittedName>
</protein>
<dbReference type="OMA" id="QWDLLMK"/>
<comment type="caution">
    <text evidence="10">The sequence shown here is derived from an EMBL/GenBank/DDBJ whole genome shotgun (WGS) entry which is preliminary data.</text>
</comment>
<comment type="similarity">
    <text evidence="2">Belongs to the strictosidine synthase family.</text>
</comment>
<proteinExistence type="inferred from homology"/>
<keyword evidence="3" id="KW-0597">Phosphoprotein</keyword>
<evidence type="ECO:0000256" key="8">
    <source>
        <dbReference type="SAM" id="Phobius"/>
    </source>
</evidence>
<feature type="transmembrane region" description="Helical" evidence="8">
    <location>
        <begin position="26"/>
        <end position="44"/>
    </location>
</feature>
<dbReference type="InterPro" id="IPR011042">
    <property type="entry name" value="6-blade_b-propeller_TolB-like"/>
</dbReference>
<dbReference type="Gene3D" id="2.120.10.30">
    <property type="entry name" value="TolB, C-terminal domain"/>
    <property type="match status" value="1"/>
</dbReference>
<dbReference type="InterPro" id="IPR018119">
    <property type="entry name" value="Strictosidine_synth_cons-reg"/>
</dbReference>
<evidence type="ECO:0000256" key="7">
    <source>
        <dbReference type="SAM" id="MobiDB-lite"/>
    </source>
</evidence>
<keyword evidence="5" id="KW-0732">Signal</keyword>
<comment type="subcellular location">
    <subcellularLocation>
        <location evidence="1">Vacuole</location>
    </subcellularLocation>
</comment>
<dbReference type="Gramene" id="PSS35091">
    <property type="protein sequence ID" value="PSS35091"/>
    <property type="gene ID" value="CEY00_Acc02288"/>
</dbReference>
<evidence type="ECO:0000259" key="9">
    <source>
        <dbReference type="Pfam" id="PF03088"/>
    </source>
</evidence>
<dbReference type="GO" id="GO:0009753">
    <property type="term" value="P:response to jasmonic acid"/>
    <property type="evidence" value="ECO:0007669"/>
    <property type="project" value="UniProtKB-ARBA"/>
</dbReference>
<dbReference type="EMBL" id="NKQK01000002">
    <property type="protein sequence ID" value="PSS35091.1"/>
    <property type="molecule type" value="Genomic_DNA"/>
</dbReference>
<keyword evidence="11" id="KW-1185">Reference proteome</keyword>
<feature type="compositionally biased region" description="Low complexity" evidence="7">
    <location>
        <begin position="1"/>
        <end position="12"/>
    </location>
</feature>
<dbReference type="PANTHER" id="PTHR10426">
    <property type="entry name" value="STRICTOSIDINE SYNTHASE-RELATED"/>
    <property type="match status" value="1"/>
</dbReference>
<dbReference type="FunCoup" id="A0A2R6RYJ5">
    <property type="interactions" value="1110"/>
</dbReference>
<dbReference type="Proteomes" id="UP000241394">
    <property type="component" value="Chromosome LG2"/>
</dbReference>
<evidence type="ECO:0000256" key="6">
    <source>
        <dbReference type="ARBA" id="ARBA00023180"/>
    </source>
</evidence>
<reference evidence="11" key="2">
    <citation type="journal article" date="2018" name="BMC Genomics">
        <title>A manually annotated Actinidia chinensis var. chinensis (kiwifruit) genome highlights the challenges associated with draft genomes and gene prediction in plants.</title>
        <authorList>
            <person name="Pilkington S.M."/>
            <person name="Crowhurst R."/>
            <person name="Hilario E."/>
            <person name="Nardozza S."/>
            <person name="Fraser L."/>
            <person name="Peng Y."/>
            <person name="Gunaseelan K."/>
            <person name="Simpson R."/>
            <person name="Tahir J."/>
            <person name="Deroles S.C."/>
            <person name="Templeton K."/>
            <person name="Luo Z."/>
            <person name="Davy M."/>
            <person name="Cheng C."/>
            <person name="McNeilage M."/>
            <person name="Scaglione D."/>
            <person name="Liu Y."/>
            <person name="Zhang Q."/>
            <person name="Datson P."/>
            <person name="De Silva N."/>
            <person name="Gardiner S.E."/>
            <person name="Bassett H."/>
            <person name="Chagne D."/>
            <person name="McCallum J."/>
            <person name="Dzierzon H."/>
            <person name="Deng C."/>
            <person name="Wang Y.Y."/>
            <person name="Barron L."/>
            <person name="Manako K."/>
            <person name="Bowen J."/>
            <person name="Foster T.M."/>
            <person name="Erridge Z.A."/>
            <person name="Tiffin H."/>
            <person name="Waite C.N."/>
            <person name="Davies K.M."/>
            <person name="Grierson E.P."/>
            <person name="Laing W.A."/>
            <person name="Kirk R."/>
            <person name="Chen X."/>
            <person name="Wood M."/>
            <person name="Montefiori M."/>
            <person name="Brummell D.A."/>
            <person name="Schwinn K.E."/>
            <person name="Catanach A."/>
            <person name="Fullerton C."/>
            <person name="Li D."/>
            <person name="Meiyalaghan S."/>
            <person name="Nieuwenhuizen N."/>
            <person name="Read N."/>
            <person name="Prakash R."/>
            <person name="Hunter D."/>
            <person name="Zhang H."/>
            <person name="McKenzie M."/>
            <person name="Knabel M."/>
            <person name="Harris A."/>
            <person name="Allan A.C."/>
            <person name="Gleave A."/>
            <person name="Chen A."/>
            <person name="Janssen B.J."/>
            <person name="Plunkett B."/>
            <person name="Ampomah-Dwamena C."/>
            <person name="Voogd C."/>
            <person name="Leif D."/>
            <person name="Lafferty D."/>
            <person name="Souleyre E.J.F."/>
            <person name="Varkonyi-Gasic E."/>
            <person name="Gambi F."/>
            <person name="Hanley J."/>
            <person name="Yao J.L."/>
            <person name="Cheung J."/>
            <person name="David K.M."/>
            <person name="Warren B."/>
            <person name="Marsh K."/>
            <person name="Snowden K.C."/>
            <person name="Lin-Wang K."/>
            <person name="Brian L."/>
            <person name="Martinez-Sanchez M."/>
            <person name="Wang M."/>
            <person name="Ileperuma N."/>
            <person name="Macnee N."/>
            <person name="Campin R."/>
            <person name="McAtee P."/>
            <person name="Drummond R.S.M."/>
            <person name="Espley R.V."/>
            <person name="Ireland H.S."/>
            <person name="Wu R."/>
            <person name="Atkinson R.G."/>
            <person name="Karunairetnam S."/>
            <person name="Bulley S."/>
            <person name="Chunkath S."/>
            <person name="Hanley Z."/>
            <person name="Storey R."/>
            <person name="Thrimawithana A.H."/>
            <person name="Thomson S."/>
            <person name="David C."/>
            <person name="Testolin R."/>
            <person name="Huang H."/>
            <person name="Hellens R.P."/>
            <person name="Schaffer R.J."/>
        </authorList>
    </citation>
    <scope>NUCLEOTIDE SEQUENCE [LARGE SCALE GENOMIC DNA]</scope>
    <source>
        <strain evidence="11">cv. Red5</strain>
    </source>
</reference>
<dbReference type="GO" id="GO:0005773">
    <property type="term" value="C:vacuole"/>
    <property type="evidence" value="ECO:0007669"/>
    <property type="project" value="UniProtKB-SubCell"/>
</dbReference>
<dbReference type="OrthoDB" id="5307922at2759"/>
<dbReference type="SUPFAM" id="SSF63829">
    <property type="entry name" value="Calcium-dependent phosphotriesterase"/>
    <property type="match status" value="1"/>
</dbReference>
<gene>
    <name evidence="10" type="ORF">CEY00_Acc02288</name>
</gene>
<organism evidence="10 11">
    <name type="scientific">Actinidia chinensis var. chinensis</name>
    <name type="common">Chinese soft-hair kiwi</name>
    <dbReference type="NCBI Taxonomy" id="1590841"/>
    <lineage>
        <taxon>Eukaryota</taxon>
        <taxon>Viridiplantae</taxon>
        <taxon>Streptophyta</taxon>
        <taxon>Embryophyta</taxon>
        <taxon>Tracheophyta</taxon>
        <taxon>Spermatophyta</taxon>
        <taxon>Magnoliopsida</taxon>
        <taxon>eudicotyledons</taxon>
        <taxon>Gunneridae</taxon>
        <taxon>Pentapetalae</taxon>
        <taxon>asterids</taxon>
        <taxon>Ericales</taxon>
        <taxon>Actinidiaceae</taxon>
        <taxon>Actinidia</taxon>
    </lineage>
</organism>
<sequence>MSESTPPDSLFPSPAPPSNKTTTTTTTTFLLLFLIPVIAAVLLYRLDPFDPAPIPTHEFARRPMSVPLRNPHLLEGAEMVGVGQLLGPEDLAHDPDSGVVYTGCHDGWIKRVTVNESVADSVVEDWVNTGGRPLGLVLGLHKEVIVADSDKGLLKVSREGDVEVLTKEAEGVEFKLTDGVDVTEEGIIYFTDASSKYSLNEFIWDMFEGRPYGRFMSYDPSTKQTQVLVRDIYCANGVAVSPDQNFVVFCETPMRRCKRYYIKGEKKGSVDIFIDNLPGVPDNIRYDGEGQFWIGLSTEVSFYWDLAQKYPVIRKCFAIMERYVGRPHMEKNGGLLAVDMEGKPLAHYHDRQLSLITGGLKIGAHLYCCSLVNPYIIRLDLTQYPALPSTGSTKS</sequence>
<keyword evidence="8" id="KW-1133">Transmembrane helix</keyword>
<dbReference type="GO" id="GO:0012505">
    <property type="term" value="C:endomembrane system"/>
    <property type="evidence" value="ECO:0007669"/>
    <property type="project" value="TreeGrafter"/>
</dbReference>
<dbReference type="GO" id="GO:0016787">
    <property type="term" value="F:hydrolase activity"/>
    <property type="evidence" value="ECO:0007669"/>
    <property type="project" value="TreeGrafter"/>
</dbReference>
<accession>A0A2R6RYJ5</accession>
<dbReference type="InParanoid" id="A0A2R6RYJ5"/>
<evidence type="ECO:0000313" key="11">
    <source>
        <dbReference type="Proteomes" id="UP000241394"/>
    </source>
</evidence>
<evidence type="ECO:0000256" key="1">
    <source>
        <dbReference type="ARBA" id="ARBA00004116"/>
    </source>
</evidence>
<keyword evidence="4" id="KW-0926">Vacuole</keyword>
<dbReference type="PANTHER" id="PTHR10426:SF88">
    <property type="entry name" value="ADIPOCYTE PLASMA MEMBRANE-ASSOCIATED PROTEIN HEMOMUCIN-RELATED"/>
    <property type="match status" value="1"/>
</dbReference>
<feature type="region of interest" description="Disordered" evidence="7">
    <location>
        <begin position="1"/>
        <end position="22"/>
    </location>
</feature>
<evidence type="ECO:0000256" key="2">
    <source>
        <dbReference type="ARBA" id="ARBA00009191"/>
    </source>
</evidence>
<keyword evidence="8" id="KW-0472">Membrane</keyword>
<name>A0A2R6RYJ5_ACTCC</name>
<dbReference type="Pfam" id="PF03088">
    <property type="entry name" value="Str_synth"/>
    <property type="match status" value="1"/>
</dbReference>
<evidence type="ECO:0000256" key="5">
    <source>
        <dbReference type="ARBA" id="ARBA00022729"/>
    </source>
</evidence>
<evidence type="ECO:0000313" key="10">
    <source>
        <dbReference type="EMBL" id="PSS35091.1"/>
    </source>
</evidence>
<keyword evidence="8" id="KW-0812">Transmembrane</keyword>
<dbReference type="STRING" id="1590841.A0A2R6RYJ5"/>
<evidence type="ECO:0000256" key="4">
    <source>
        <dbReference type="ARBA" id="ARBA00022554"/>
    </source>
</evidence>
<dbReference type="AlphaFoldDB" id="A0A2R6RYJ5"/>
<dbReference type="FunFam" id="2.120.10.30:FF:000073">
    <property type="entry name" value="Protein STRICTOSIDINE SYNTHASE-LIKE 6"/>
    <property type="match status" value="1"/>
</dbReference>
<dbReference type="Pfam" id="PF20067">
    <property type="entry name" value="SSL_N"/>
    <property type="match status" value="1"/>
</dbReference>